<dbReference type="Pfam" id="PF01494">
    <property type="entry name" value="FAD_binding_3"/>
    <property type="match status" value="1"/>
</dbReference>
<dbReference type="SUPFAM" id="SSF51905">
    <property type="entry name" value="FAD/NAD(P)-binding domain"/>
    <property type="match status" value="1"/>
</dbReference>
<dbReference type="InterPro" id="IPR002938">
    <property type="entry name" value="FAD-bd"/>
</dbReference>
<evidence type="ECO:0000256" key="4">
    <source>
        <dbReference type="ARBA" id="ARBA00023033"/>
    </source>
</evidence>
<evidence type="ECO:0000313" key="7">
    <source>
        <dbReference type="EMBL" id="KAL3815918.1"/>
    </source>
</evidence>
<dbReference type="Gene3D" id="3.50.50.60">
    <property type="entry name" value="FAD/NAD(P)-binding domain"/>
    <property type="match status" value="1"/>
</dbReference>
<dbReference type="InterPro" id="IPR036188">
    <property type="entry name" value="FAD/NAD-bd_sf"/>
</dbReference>
<keyword evidence="2" id="KW-0274">FAD</keyword>
<feature type="domain" description="FAD-binding" evidence="6">
    <location>
        <begin position="15"/>
        <end position="240"/>
    </location>
</feature>
<keyword evidence="8" id="KW-1185">Reference proteome</keyword>
<organism evidence="7 8">
    <name type="scientific">Cyclostephanos tholiformis</name>
    <dbReference type="NCBI Taxonomy" id="382380"/>
    <lineage>
        <taxon>Eukaryota</taxon>
        <taxon>Sar</taxon>
        <taxon>Stramenopiles</taxon>
        <taxon>Ochrophyta</taxon>
        <taxon>Bacillariophyta</taxon>
        <taxon>Coscinodiscophyceae</taxon>
        <taxon>Thalassiosirophycidae</taxon>
        <taxon>Stephanodiscales</taxon>
        <taxon>Stephanodiscaceae</taxon>
        <taxon>Cyclostephanos</taxon>
    </lineage>
</organism>
<evidence type="ECO:0000256" key="5">
    <source>
        <dbReference type="SAM" id="MobiDB-lite"/>
    </source>
</evidence>
<comment type="caution">
    <text evidence="7">The sequence shown here is derived from an EMBL/GenBank/DDBJ whole genome shotgun (WGS) entry which is preliminary data.</text>
</comment>
<dbReference type="PANTHER" id="PTHR47178">
    <property type="entry name" value="MONOOXYGENASE, FAD-BINDING"/>
    <property type="match status" value="1"/>
</dbReference>
<dbReference type="EMBL" id="JALLPB020000176">
    <property type="protein sequence ID" value="KAL3815918.1"/>
    <property type="molecule type" value="Genomic_DNA"/>
</dbReference>
<name>A0ABD3RSR0_9STRA</name>
<feature type="region of interest" description="Disordered" evidence="5">
    <location>
        <begin position="107"/>
        <end position="153"/>
    </location>
</feature>
<dbReference type="PANTHER" id="PTHR47178:SF6">
    <property type="entry name" value="FAD-BINDING DOMAIN-CONTAINING PROTEIN"/>
    <property type="match status" value="1"/>
</dbReference>
<keyword evidence="4" id="KW-0503">Monooxygenase</keyword>
<gene>
    <name evidence="7" type="ORF">ACHAXA_005766</name>
</gene>
<keyword evidence="3" id="KW-0560">Oxidoreductase</keyword>
<dbReference type="Proteomes" id="UP001530377">
    <property type="component" value="Unassembled WGS sequence"/>
</dbReference>
<evidence type="ECO:0000256" key="1">
    <source>
        <dbReference type="ARBA" id="ARBA00022630"/>
    </source>
</evidence>
<reference evidence="7 8" key="1">
    <citation type="submission" date="2024-10" db="EMBL/GenBank/DDBJ databases">
        <title>Updated reference genomes for cyclostephanoid diatoms.</title>
        <authorList>
            <person name="Roberts W.R."/>
            <person name="Alverson A.J."/>
        </authorList>
    </citation>
    <scope>NUCLEOTIDE SEQUENCE [LARGE SCALE GENOMIC DNA]</scope>
    <source>
        <strain evidence="7 8">AJA228-03</strain>
    </source>
</reference>
<dbReference type="AlphaFoldDB" id="A0ABD3RSR0"/>
<keyword evidence="1" id="KW-0285">Flavoprotein</keyword>
<feature type="compositionally biased region" description="Acidic residues" evidence="5">
    <location>
        <begin position="112"/>
        <end position="126"/>
    </location>
</feature>
<proteinExistence type="predicted"/>
<dbReference type="GO" id="GO:0004497">
    <property type="term" value="F:monooxygenase activity"/>
    <property type="evidence" value="ECO:0007669"/>
    <property type="project" value="UniProtKB-KW"/>
</dbReference>
<protein>
    <recommendedName>
        <fullName evidence="6">FAD-binding domain-containing protein</fullName>
    </recommendedName>
</protein>
<sequence length="282" mass="31481">MPYFTCYLSFLYLNVRRPYVIGADGKWSRVRRSVPSLIIGSRIIACPSFGVHMNPPTVPVGFRTDGTYISSSSSSSDGGFSISVVCYDETLARYPWLDRRLYNNRDNREYGDIDDDEEEEEEEEEGGGARDNRYCASSSRETETASSDKMTTSLSRRLRDVFREEMPEFLRINRRTTWLRMSSTIDGGGVAHYSTADGKVALIGDAAHAMTPSMGEGCNYALERTVRLVDSISTIMKERGEITCKVDTLSEGFVRYGSTRPIPVISSDFVSKLKPTIEGALA</sequence>
<evidence type="ECO:0000259" key="6">
    <source>
        <dbReference type="Pfam" id="PF01494"/>
    </source>
</evidence>
<evidence type="ECO:0000256" key="2">
    <source>
        <dbReference type="ARBA" id="ARBA00022827"/>
    </source>
</evidence>
<evidence type="ECO:0000313" key="8">
    <source>
        <dbReference type="Proteomes" id="UP001530377"/>
    </source>
</evidence>
<feature type="compositionally biased region" description="Low complexity" evidence="5">
    <location>
        <begin position="136"/>
        <end position="147"/>
    </location>
</feature>
<accession>A0ABD3RSR0</accession>
<evidence type="ECO:0000256" key="3">
    <source>
        <dbReference type="ARBA" id="ARBA00023002"/>
    </source>
</evidence>